<organism evidence="8">
    <name type="scientific">Medicago truncatula</name>
    <name type="common">Barrel medic</name>
    <name type="synonym">Medicago tribuloides</name>
    <dbReference type="NCBI Taxonomy" id="3880"/>
    <lineage>
        <taxon>Eukaryota</taxon>
        <taxon>Viridiplantae</taxon>
        <taxon>Streptophyta</taxon>
        <taxon>Embryophyta</taxon>
        <taxon>Tracheophyta</taxon>
        <taxon>Spermatophyta</taxon>
        <taxon>Magnoliopsida</taxon>
        <taxon>eudicotyledons</taxon>
        <taxon>Gunneridae</taxon>
        <taxon>Pentapetalae</taxon>
        <taxon>rosids</taxon>
        <taxon>fabids</taxon>
        <taxon>Fabales</taxon>
        <taxon>Fabaceae</taxon>
        <taxon>Papilionoideae</taxon>
        <taxon>50 kb inversion clade</taxon>
        <taxon>NPAAA clade</taxon>
        <taxon>Hologalegina</taxon>
        <taxon>IRL clade</taxon>
        <taxon>Trifolieae</taxon>
        <taxon>Medicago</taxon>
    </lineage>
</organism>
<keyword evidence="3 6" id="KW-0863">Zinc-finger</keyword>
<evidence type="ECO:0000259" key="7">
    <source>
        <dbReference type="PROSITE" id="PS50103"/>
    </source>
</evidence>
<name>A0A396IGJ0_MEDTR</name>
<feature type="domain" description="C3H1-type" evidence="7">
    <location>
        <begin position="83"/>
        <end position="110"/>
    </location>
</feature>
<reference evidence="8" key="1">
    <citation type="journal article" date="2018" name="Nat. Plants">
        <title>Whole-genome landscape of Medicago truncatula symbiotic genes.</title>
        <authorList>
            <person name="Pecrix Y."/>
            <person name="Gamas P."/>
            <person name="Carrere S."/>
        </authorList>
    </citation>
    <scope>NUCLEOTIDE SEQUENCE</scope>
    <source>
        <tissue evidence="8">Leaves</tissue>
    </source>
</reference>
<evidence type="ECO:0000256" key="5">
    <source>
        <dbReference type="ARBA" id="ARBA00023125"/>
    </source>
</evidence>
<dbReference type="GO" id="GO:0003677">
    <property type="term" value="F:DNA binding"/>
    <property type="evidence" value="ECO:0007669"/>
    <property type="project" value="UniProtKB-KW"/>
</dbReference>
<evidence type="ECO:0000256" key="2">
    <source>
        <dbReference type="ARBA" id="ARBA00022737"/>
    </source>
</evidence>
<dbReference type="FunFam" id="4.10.1000.10:FF:000016">
    <property type="entry name" value="Zinc finger CCCH domain-containing protein"/>
    <property type="match status" value="1"/>
</dbReference>
<sequence length="249" mass="28558">MVFPDNIPTSKMSPPQFATSNNDIVEVRPRFPMKNENFEQHSTLYQPHSLKRARISDNNRSNALICLPPKMVLPPSNRATHIFYKTRICTKFRFGTCRNGKDCNFAHGVEELRQPPGNWLELVSPCNDEQKQLRNWEEDQKFIHKMKLCRMYSNGEKCFFGSKCNFRHEDPAKSRDHSWKSGECSSISIGTIGSSKSFGDGIRAVNKPARGTYWKNNMCFRWQHQGSCPFGEDCHFSHGEAGNNNSSLC</sequence>
<evidence type="ECO:0000256" key="4">
    <source>
        <dbReference type="ARBA" id="ARBA00022833"/>
    </source>
</evidence>
<gene>
    <name evidence="8" type="ORF">MtrunA17_Chr4g0063361</name>
</gene>
<dbReference type="GO" id="GO:0003729">
    <property type="term" value="F:mRNA binding"/>
    <property type="evidence" value="ECO:0007669"/>
    <property type="project" value="InterPro"/>
</dbReference>
<accession>A0A396IGJ0</accession>
<dbReference type="Gene3D" id="4.10.1000.10">
    <property type="entry name" value="Zinc finger, CCCH-type"/>
    <property type="match status" value="3"/>
</dbReference>
<evidence type="ECO:0000256" key="3">
    <source>
        <dbReference type="ARBA" id="ARBA00022771"/>
    </source>
</evidence>
<feature type="zinc finger region" description="C3H1-type" evidence="6">
    <location>
        <begin position="143"/>
        <end position="171"/>
    </location>
</feature>
<comment type="caution">
    <text evidence="8">The sequence shown here is derived from an EMBL/GenBank/DDBJ whole genome shotgun (WGS) entry which is preliminary data.</text>
</comment>
<dbReference type="Pfam" id="PF00642">
    <property type="entry name" value="zf-CCCH"/>
    <property type="match status" value="1"/>
</dbReference>
<evidence type="ECO:0000256" key="1">
    <source>
        <dbReference type="ARBA" id="ARBA00022723"/>
    </source>
</evidence>
<dbReference type="PANTHER" id="PTHR12547:SF121">
    <property type="entry name" value="ZINC FINGER CCCH DOMAIN-CONTAINING PROTEIN 39"/>
    <property type="match status" value="1"/>
</dbReference>
<dbReference type="Gramene" id="rna26664">
    <property type="protein sequence ID" value="RHN63908.1"/>
    <property type="gene ID" value="gene26664"/>
</dbReference>
<protein>
    <submittedName>
        <fullName evidence="8">Putative transcription factor C3H family</fullName>
    </submittedName>
</protein>
<evidence type="ECO:0000313" key="8">
    <source>
        <dbReference type="EMBL" id="RHN63908.1"/>
    </source>
</evidence>
<feature type="zinc finger region" description="C3H1-type" evidence="6">
    <location>
        <begin position="83"/>
        <end position="110"/>
    </location>
</feature>
<dbReference type="GO" id="GO:0006355">
    <property type="term" value="P:regulation of DNA-templated transcription"/>
    <property type="evidence" value="ECO:0007669"/>
    <property type="project" value="UniProtKB-ARBA"/>
</dbReference>
<dbReference type="SUPFAM" id="SSF90229">
    <property type="entry name" value="CCCH zinc finger"/>
    <property type="match status" value="3"/>
</dbReference>
<dbReference type="Pfam" id="PF14608">
    <property type="entry name" value="zf-CCCH_2"/>
    <property type="match status" value="2"/>
</dbReference>
<keyword evidence="5" id="KW-0238">DNA-binding</keyword>
<keyword evidence="1 6" id="KW-0479">Metal-binding</keyword>
<dbReference type="PANTHER" id="PTHR12547">
    <property type="entry name" value="CCCH ZINC FINGER/TIS11-RELATED"/>
    <property type="match status" value="1"/>
</dbReference>
<dbReference type="InterPro" id="IPR000571">
    <property type="entry name" value="Znf_CCCH"/>
</dbReference>
<feature type="zinc finger region" description="C3H1-type" evidence="6">
    <location>
        <begin position="213"/>
        <end position="241"/>
    </location>
</feature>
<keyword evidence="2" id="KW-0677">Repeat</keyword>
<feature type="domain" description="C3H1-type" evidence="7">
    <location>
        <begin position="213"/>
        <end position="241"/>
    </location>
</feature>
<dbReference type="Proteomes" id="UP000265566">
    <property type="component" value="Chromosome 4"/>
</dbReference>
<dbReference type="InterPro" id="IPR036855">
    <property type="entry name" value="Znf_CCCH_sf"/>
</dbReference>
<dbReference type="GO" id="GO:0008270">
    <property type="term" value="F:zinc ion binding"/>
    <property type="evidence" value="ECO:0007669"/>
    <property type="project" value="UniProtKB-KW"/>
</dbReference>
<dbReference type="EMBL" id="PSQE01000004">
    <property type="protein sequence ID" value="RHN63908.1"/>
    <property type="molecule type" value="Genomic_DNA"/>
</dbReference>
<proteinExistence type="predicted"/>
<dbReference type="SMART" id="SM00356">
    <property type="entry name" value="ZnF_C3H1"/>
    <property type="match status" value="3"/>
</dbReference>
<evidence type="ECO:0000256" key="6">
    <source>
        <dbReference type="PROSITE-ProRule" id="PRU00723"/>
    </source>
</evidence>
<dbReference type="InterPro" id="IPR045877">
    <property type="entry name" value="ZFP36-like"/>
</dbReference>
<dbReference type="AlphaFoldDB" id="A0A396IGJ0"/>
<feature type="domain" description="C3H1-type" evidence="7">
    <location>
        <begin position="143"/>
        <end position="171"/>
    </location>
</feature>
<keyword evidence="4 6" id="KW-0862">Zinc</keyword>
<dbReference type="PROSITE" id="PS50103">
    <property type="entry name" value="ZF_C3H1"/>
    <property type="match status" value="3"/>
</dbReference>